<keyword evidence="1" id="KW-1185">Reference proteome</keyword>
<dbReference type="AlphaFoldDB" id="A0A0N5A7I8"/>
<sequence>LVSNFCNINNVPVLPLTSSSNFISFKQFSKAYSERVRNYDSKINLFHLRSLNNESCYHEFSDNVGIGYSTSSMTLLAHKAPFIILDGTFKKACKDYSQMYSIHIYTNDVRFLIIIIDFLKSKTIKKYKFF</sequence>
<proteinExistence type="predicted"/>
<evidence type="ECO:0000313" key="2">
    <source>
        <dbReference type="WBParaSite" id="PTRK_0001796800.1"/>
    </source>
</evidence>
<name>A0A0N5A7I8_PARTI</name>
<dbReference type="Proteomes" id="UP000038045">
    <property type="component" value="Unplaced"/>
</dbReference>
<organism evidence="1 2">
    <name type="scientific">Parastrongyloides trichosuri</name>
    <name type="common">Possum-specific nematode worm</name>
    <dbReference type="NCBI Taxonomy" id="131310"/>
    <lineage>
        <taxon>Eukaryota</taxon>
        <taxon>Metazoa</taxon>
        <taxon>Ecdysozoa</taxon>
        <taxon>Nematoda</taxon>
        <taxon>Chromadorea</taxon>
        <taxon>Rhabditida</taxon>
        <taxon>Tylenchina</taxon>
        <taxon>Panagrolaimomorpha</taxon>
        <taxon>Strongyloidoidea</taxon>
        <taxon>Strongyloididae</taxon>
        <taxon>Parastrongyloides</taxon>
    </lineage>
</organism>
<evidence type="ECO:0000313" key="1">
    <source>
        <dbReference type="Proteomes" id="UP000038045"/>
    </source>
</evidence>
<accession>A0A0N5A7I8</accession>
<protein>
    <submittedName>
        <fullName evidence="2">ANF_receptor domain-containing protein</fullName>
    </submittedName>
</protein>
<reference evidence="2" key="1">
    <citation type="submission" date="2017-02" db="UniProtKB">
        <authorList>
            <consortium name="WormBaseParasite"/>
        </authorList>
    </citation>
    <scope>IDENTIFICATION</scope>
</reference>
<dbReference type="WBParaSite" id="PTRK_0001796800.1">
    <property type="protein sequence ID" value="PTRK_0001796800.1"/>
    <property type="gene ID" value="PTRK_0001796800"/>
</dbReference>